<keyword evidence="17" id="KW-1185">Reference proteome</keyword>
<accession>A0ABM0ZRZ2</accession>
<evidence type="ECO:0000256" key="15">
    <source>
        <dbReference type="SAM" id="SignalP"/>
    </source>
</evidence>
<evidence type="ECO:0000256" key="7">
    <source>
        <dbReference type="ARBA" id="ARBA00022737"/>
    </source>
</evidence>
<evidence type="ECO:0000256" key="3">
    <source>
        <dbReference type="ARBA" id="ARBA00010370"/>
    </source>
</evidence>
<reference evidence="18" key="1">
    <citation type="submission" date="2025-08" db="UniProtKB">
        <authorList>
            <consortium name="RefSeq"/>
        </authorList>
    </citation>
    <scope>IDENTIFICATION</scope>
</reference>
<dbReference type="InterPro" id="IPR006026">
    <property type="entry name" value="Peptidase_Metallo"/>
</dbReference>
<dbReference type="InterPro" id="IPR036375">
    <property type="entry name" value="Hemopexin-like_dom_sf"/>
</dbReference>
<evidence type="ECO:0000256" key="9">
    <source>
        <dbReference type="ARBA" id="ARBA00022833"/>
    </source>
</evidence>
<dbReference type="Pfam" id="PF01471">
    <property type="entry name" value="PG_binding_1"/>
    <property type="match status" value="1"/>
</dbReference>
<dbReference type="Proteomes" id="UP000694863">
    <property type="component" value="Unplaced"/>
</dbReference>
<dbReference type="Gene3D" id="3.40.390.10">
    <property type="entry name" value="Collagenase (Catalytic Domain)"/>
    <property type="match status" value="1"/>
</dbReference>
<dbReference type="GeneID" id="101655256"/>
<dbReference type="PANTHER" id="PTHR10201:SF267">
    <property type="entry name" value="MACROPHAGE METALLOELASTASE"/>
    <property type="match status" value="1"/>
</dbReference>
<dbReference type="SUPFAM" id="SSF50923">
    <property type="entry name" value="Hemopexin-like domain"/>
    <property type="match status" value="1"/>
</dbReference>
<evidence type="ECO:0000256" key="5">
    <source>
        <dbReference type="ARBA" id="ARBA00022723"/>
    </source>
</evidence>
<organism evidence="17 18">
    <name type="scientific">Echinops telfairi</name>
    <name type="common">Lesser hedgehog tenrec</name>
    <dbReference type="NCBI Taxonomy" id="9371"/>
    <lineage>
        <taxon>Eukaryota</taxon>
        <taxon>Metazoa</taxon>
        <taxon>Chordata</taxon>
        <taxon>Craniata</taxon>
        <taxon>Vertebrata</taxon>
        <taxon>Euteleostomi</taxon>
        <taxon>Mammalia</taxon>
        <taxon>Eutheria</taxon>
        <taxon>Afrotheria</taxon>
        <taxon>Tenrecidae</taxon>
        <taxon>Tenrecinae</taxon>
        <taxon>Echinops</taxon>
    </lineage>
</organism>
<sequence length="470" mass="54182">MKFLLLLLLLQLAASEAAPVASENSLGENELKFAEEYLKKFYDFQAQGISMTEVKTNEQHLEEKIQEMQQFFGLAVTGRLDKPTLQQMIAPRCGVSDVHSHNVLQGRPVWWKNNLTYRILNHPFYLEENDVHRVFDRVFQVWSDETPLNFRKIYTGEADIMLSFARRDHGDVAPFDGRDGVLAHAFGPGSGLGGDAHFDAEETWTHSSIGTNLFLVAVHEIGHALGLDHSKNTNSIMFPTYKYADTDTFRLSTADIHNIQYLYGNPQASQPLDPPMFDHGTVCDPNLSFDAITTIGDRIFFFHDRFFWWKAPESPRSSASLITSRWPFLPSTIQAAYEIEARDEVFLFKDEQYWKIKNLTLQPGYPRNIFFLGLPYAVRKIDAAVFNPLTNKTYFFVNNRYWRYDETRKVVDEGYPKLISETFPGIGPKIDTVFYYDNHYYFFQGSDQLEYDISSNRVTRRMKSNSGFGC</sequence>
<evidence type="ECO:0000256" key="10">
    <source>
        <dbReference type="ARBA" id="ARBA00022837"/>
    </source>
</evidence>
<dbReference type="InterPro" id="IPR000585">
    <property type="entry name" value="Hemopexin-like_dom"/>
</dbReference>
<dbReference type="PANTHER" id="PTHR10201">
    <property type="entry name" value="MATRIX METALLOPROTEINASE"/>
    <property type="match status" value="1"/>
</dbReference>
<keyword evidence="5" id="KW-0479">Metal-binding</keyword>
<dbReference type="PRINTS" id="PR00138">
    <property type="entry name" value="MATRIXIN"/>
</dbReference>
<dbReference type="RefSeq" id="XP_012861701.1">
    <property type="nucleotide sequence ID" value="XM_013006247.1"/>
</dbReference>
<evidence type="ECO:0000256" key="4">
    <source>
        <dbReference type="ARBA" id="ARBA00022670"/>
    </source>
</evidence>
<feature type="chain" id="PRO_5047319950" evidence="15">
    <location>
        <begin position="18"/>
        <end position="470"/>
    </location>
</feature>
<dbReference type="Pfam" id="PF00413">
    <property type="entry name" value="Peptidase_M10"/>
    <property type="match status" value="1"/>
</dbReference>
<dbReference type="SUPFAM" id="SSF47090">
    <property type="entry name" value="PGBD-like"/>
    <property type="match status" value="1"/>
</dbReference>
<feature type="repeat" description="Hemopexin" evidence="14">
    <location>
        <begin position="280"/>
        <end position="329"/>
    </location>
</feature>
<evidence type="ECO:0000256" key="13">
    <source>
        <dbReference type="ARBA" id="ARBA00023157"/>
    </source>
</evidence>
<keyword evidence="12" id="KW-0865">Zymogen</keyword>
<feature type="signal peptide" evidence="15">
    <location>
        <begin position="1"/>
        <end position="17"/>
    </location>
</feature>
<dbReference type="InterPro" id="IPR001818">
    <property type="entry name" value="Pept_M10_metallopeptidase"/>
</dbReference>
<feature type="repeat" description="Hemopexin" evidence="14">
    <location>
        <begin position="427"/>
        <end position="470"/>
    </location>
</feature>
<keyword evidence="8" id="KW-0378">Hydrolase</keyword>
<dbReference type="SUPFAM" id="SSF55486">
    <property type="entry name" value="Metalloproteases ('zincins'), catalytic domain"/>
    <property type="match status" value="1"/>
</dbReference>
<dbReference type="CDD" id="cd04278">
    <property type="entry name" value="ZnMc_MMP"/>
    <property type="match status" value="1"/>
</dbReference>
<dbReference type="InterPro" id="IPR018487">
    <property type="entry name" value="Hemopexin-like_repeat"/>
</dbReference>
<dbReference type="PROSITE" id="PS00024">
    <property type="entry name" value="HEMOPEXIN"/>
    <property type="match status" value="1"/>
</dbReference>
<evidence type="ECO:0000256" key="8">
    <source>
        <dbReference type="ARBA" id="ARBA00022801"/>
    </source>
</evidence>
<comment type="cofactor">
    <cofactor evidence="1">
        <name>Ca(2+)</name>
        <dbReference type="ChEBI" id="CHEBI:29108"/>
    </cofactor>
</comment>
<evidence type="ECO:0000256" key="6">
    <source>
        <dbReference type="ARBA" id="ARBA00022729"/>
    </source>
</evidence>
<evidence type="ECO:0000256" key="1">
    <source>
        <dbReference type="ARBA" id="ARBA00001913"/>
    </source>
</evidence>
<keyword evidence="13" id="KW-1015">Disulfide bond</keyword>
<dbReference type="InterPro" id="IPR018486">
    <property type="entry name" value="Hemopexin_CS"/>
</dbReference>
<keyword evidence="7" id="KW-0677">Repeat</keyword>
<feature type="domain" description="Peptidase metallopeptidase" evidence="16">
    <location>
        <begin position="106"/>
        <end position="265"/>
    </location>
</feature>
<dbReference type="InterPro" id="IPR002477">
    <property type="entry name" value="Peptidoglycan-bd-like"/>
</dbReference>
<evidence type="ECO:0000313" key="18">
    <source>
        <dbReference type="RefSeq" id="XP_012861701.1"/>
    </source>
</evidence>
<evidence type="ECO:0000256" key="14">
    <source>
        <dbReference type="PROSITE-ProRule" id="PRU01011"/>
    </source>
</evidence>
<dbReference type="PROSITE" id="PS51642">
    <property type="entry name" value="HEMOPEXIN_2"/>
    <property type="match status" value="4"/>
</dbReference>
<evidence type="ECO:0000256" key="11">
    <source>
        <dbReference type="ARBA" id="ARBA00023049"/>
    </source>
</evidence>
<evidence type="ECO:0000256" key="12">
    <source>
        <dbReference type="ARBA" id="ARBA00023145"/>
    </source>
</evidence>
<dbReference type="InterPro" id="IPR024079">
    <property type="entry name" value="MetalloPept_cat_dom_sf"/>
</dbReference>
<keyword evidence="11" id="KW-0482">Metalloprotease</keyword>
<dbReference type="Gene3D" id="2.110.10.10">
    <property type="entry name" value="Hemopexin-like domain"/>
    <property type="match status" value="1"/>
</dbReference>
<keyword evidence="9" id="KW-0862">Zinc</keyword>
<keyword evidence="6 15" id="KW-0732">Signal</keyword>
<evidence type="ECO:0000259" key="16">
    <source>
        <dbReference type="SMART" id="SM00235"/>
    </source>
</evidence>
<dbReference type="InterPro" id="IPR033739">
    <property type="entry name" value="M10A_MMP"/>
</dbReference>
<feature type="repeat" description="Hemopexin" evidence="14">
    <location>
        <begin position="330"/>
        <end position="376"/>
    </location>
</feature>
<name>A0ABM0ZRZ2_ECHTE</name>
<keyword evidence="10" id="KW-0106">Calcium</keyword>
<dbReference type="InterPro" id="IPR036365">
    <property type="entry name" value="PGBD-like_sf"/>
</dbReference>
<dbReference type="PIRSF" id="PIRSF001191">
    <property type="entry name" value="Peptidase_M10A_matrix"/>
    <property type="match status" value="1"/>
</dbReference>
<dbReference type="CDD" id="cd00094">
    <property type="entry name" value="HX"/>
    <property type="match status" value="1"/>
</dbReference>
<evidence type="ECO:0000256" key="2">
    <source>
        <dbReference type="ARBA" id="ARBA00001947"/>
    </source>
</evidence>
<comment type="cofactor">
    <cofactor evidence="2">
        <name>Zn(2+)</name>
        <dbReference type="ChEBI" id="CHEBI:29105"/>
    </cofactor>
</comment>
<keyword evidence="4" id="KW-0645">Protease</keyword>
<comment type="similarity">
    <text evidence="3">Belongs to the peptidase M10A family.</text>
</comment>
<dbReference type="InterPro" id="IPR021190">
    <property type="entry name" value="Pept_M10A"/>
</dbReference>
<proteinExistence type="inferred from homology"/>
<evidence type="ECO:0000313" key="17">
    <source>
        <dbReference type="Proteomes" id="UP000694863"/>
    </source>
</evidence>
<dbReference type="Pfam" id="PF00045">
    <property type="entry name" value="Hemopexin"/>
    <property type="match status" value="4"/>
</dbReference>
<dbReference type="SMART" id="SM00120">
    <property type="entry name" value="HX"/>
    <property type="match status" value="4"/>
</dbReference>
<feature type="repeat" description="Hemopexin" evidence="14">
    <location>
        <begin position="378"/>
        <end position="426"/>
    </location>
</feature>
<gene>
    <name evidence="18" type="primary">LOC101655256</name>
</gene>
<protein>
    <submittedName>
        <fullName evidence="18">Macrophage metalloelastase</fullName>
    </submittedName>
</protein>
<dbReference type="SMART" id="SM00235">
    <property type="entry name" value="ZnMc"/>
    <property type="match status" value="1"/>
</dbReference>